<dbReference type="InterPro" id="IPR001387">
    <property type="entry name" value="Cro/C1-type_HTH"/>
</dbReference>
<reference evidence="5" key="1">
    <citation type="journal article" date="2019" name="Int. J. Syst. Evol. Microbiol.">
        <title>The Global Catalogue of Microorganisms (GCM) 10K type strain sequencing project: providing services to taxonomists for standard genome sequencing and annotation.</title>
        <authorList>
            <consortium name="The Broad Institute Genomics Platform"/>
            <consortium name="The Broad Institute Genome Sequencing Center for Infectious Disease"/>
            <person name="Wu L."/>
            <person name="Ma J."/>
        </authorList>
    </citation>
    <scope>NUCLEOTIDE SEQUENCE [LARGE SCALE GENOMIC DNA]</scope>
    <source>
        <strain evidence="5">JCM 13244</strain>
    </source>
</reference>
<gene>
    <name evidence="4" type="ORF">GCM10009680_66020</name>
</gene>
<keyword evidence="2" id="KW-0812">Transmembrane</keyword>
<evidence type="ECO:0000256" key="1">
    <source>
        <dbReference type="SAM" id="MobiDB-lite"/>
    </source>
</evidence>
<feature type="region of interest" description="Disordered" evidence="1">
    <location>
        <begin position="124"/>
        <end position="147"/>
    </location>
</feature>
<comment type="caution">
    <text evidence="4">The sequence shown here is derived from an EMBL/GenBank/DDBJ whole genome shotgun (WGS) entry which is preliminary data.</text>
</comment>
<dbReference type="CDD" id="cd00093">
    <property type="entry name" value="HTH_XRE"/>
    <property type="match status" value="1"/>
</dbReference>
<dbReference type="InterPro" id="IPR021224">
    <property type="entry name" value="DUF2690"/>
</dbReference>
<dbReference type="InterPro" id="IPR010982">
    <property type="entry name" value="Lambda_DNA-bd_dom_sf"/>
</dbReference>
<keyword evidence="5" id="KW-1185">Reference proteome</keyword>
<dbReference type="Gene3D" id="1.10.260.40">
    <property type="entry name" value="lambda repressor-like DNA-binding domains"/>
    <property type="match status" value="1"/>
</dbReference>
<evidence type="ECO:0000313" key="5">
    <source>
        <dbReference type="Proteomes" id="UP001499947"/>
    </source>
</evidence>
<dbReference type="EMBL" id="BAAALR010000076">
    <property type="protein sequence ID" value="GAA1715497.1"/>
    <property type="molecule type" value="Genomic_DNA"/>
</dbReference>
<proteinExistence type="predicted"/>
<dbReference type="SUPFAM" id="SSF47413">
    <property type="entry name" value="lambda repressor-like DNA-binding domains"/>
    <property type="match status" value="1"/>
</dbReference>
<feature type="transmembrane region" description="Helical" evidence="2">
    <location>
        <begin position="169"/>
        <end position="189"/>
    </location>
</feature>
<evidence type="ECO:0000313" key="4">
    <source>
        <dbReference type="EMBL" id="GAA1715497.1"/>
    </source>
</evidence>
<name>A0ABP4V2Z3_9ACTN</name>
<evidence type="ECO:0000256" key="2">
    <source>
        <dbReference type="SAM" id="Phobius"/>
    </source>
</evidence>
<keyword evidence="2" id="KW-0472">Membrane</keyword>
<feature type="domain" description="HTH cro/C1-type" evidence="3">
    <location>
        <begin position="27"/>
        <end position="80"/>
    </location>
</feature>
<dbReference type="Pfam" id="PF13560">
    <property type="entry name" value="HTH_31"/>
    <property type="match status" value="1"/>
</dbReference>
<keyword evidence="2" id="KW-1133">Transmembrane helix</keyword>
<dbReference type="SMART" id="SM00530">
    <property type="entry name" value="HTH_XRE"/>
    <property type="match status" value="1"/>
</dbReference>
<organism evidence="4 5">
    <name type="scientific">Streptomyces yatensis</name>
    <dbReference type="NCBI Taxonomy" id="155177"/>
    <lineage>
        <taxon>Bacteria</taxon>
        <taxon>Bacillati</taxon>
        <taxon>Actinomycetota</taxon>
        <taxon>Actinomycetes</taxon>
        <taxon>Kitasatosporales</taxon>
        <taxon>Streptomycetaceae</taxon>
        <taxon>Streptomyces</taxon>
        <taxon>Streptomyces violaceusniger group</taxon>
    </lineage>
</organism>
<dbReference type="Pfam" id="PF10901">
    <property type="entry name" value="DUF2690"/>
    <property type="match status" value="1"/>
</dbReference>
<dbReference type="Proteomes" id="UP001499947">
    <property type="component" value="Unassembled WGS sequence"/>
</dbReference>
<sequence>MENSRRTSRWRELPLTLPAECAKLVTGLRELKARSGLNLAELAEATAISKSSWERYLNGKQFPPRHAVAALCRVVRETEVRETEVGETGEGETGMGETDSGILAGWALADAAWSGREHGIAADHVRSSPATEHSATVRPDDPAPRRCPGPLHRALLAASVFITRRPRTATAGVLLACAAMITPAAIYHMSHGVTRASRARPPVCRLGSCEGRNPRTTACEDPITVASHTAADGTRLEIRLSPSCQAGWIRARPAHKGFRIEITGPGGHRQSAVVTTLPSDQGPVTTAMISAAHPSRLRACYYPSAHQPGRECFDGADAPT</sequence>
<accession>A0ABP4V2Z3</accession>
<evidence type="ECO:0000259" key="3">
    <source>
        <dbReference type="SMART" id="SM00530"/>
    </source>
</evidence>
<protein>
    <recommendedName>
        <fullName evidence="3">HTH cro/C1-type domain-containing protein</fullName>
    </recommendedName>
</protein>